<evidence type="ECO:0000256" key="4">
    <source>
        <dbReference type="ARBA" id="ARBA00022833"/>
    </source>
</evidence>
<dbReference type="CDD" id="cd06252">
    <property type="entry name" value="M14_ASTE_ASPA-like"/>
    <property type="match status" value="1"/>
</dbReference>
<evidence type="ECO:0000259" key="5">
    <source>
        <dbReference type="Pfam" id="PF24827"/>
    </source>
</evidence>
<name>A0A840CAA6_9RHOB</name>
<dbReference type="InterPro" id="IPR043795">
    <property type="entry name" value="N-alpha-Ac-DABA-like"/>
</dbReference>
<dbReference type="EMBL" id="JACIEQ010000001">
    <property type="protein sequence ID" value="MBB4020289.1"/>
    <property type="molecule type" value="Genomic_DNA"/>
</dbReference>
<keyword evidence="3" id="KW-0378">Hydrolase</keyword>
<gene>
    <name evidence="6" type="ORF">GGR17_000080</name>
</gene>
<dbReference type="PANTHER" id="PTHR37326">
    <property type="entry name" value="BLL3975 PROTEIN"/>
    <property type="match status" value="1"/>
</dbReference>
<proteinExistence type="predicted"/>
<dbReference type="SUPFAM" id="SSF53187">
    <property type="entry name" value="Zn-dependent exopeptidases"/>
    <property type="match status" value="1"/>
</dbReference>
<keyword evidence="7" id="KW-1185">Reference proteome</keyword>
<evidence type="ECO:0000313" key="7">
    <source>
        <dbReference type="Proteomes" id="UP000585681"/>
    </source>
</evidence>
<protein>
    <submittedName>
        <fullName evidence="6">Putative deacylase</fullName>
    </submittedName>
</protein>
<dbReference type="InterPro" id="IPR053138">
    <property type="entry name" value="N-alpha-Ac-DABA_deacetylase"/>
</dbReference>
<dbReference type="InterPro" id="IPR055438">
    <property type="entry name" value="AstE_AspA_cat"/>
</dbReference>
<feature type="domain" description="Succinylglutamate desuccinylase/Aspartoacylase catalytic" evidence="5">
    <location>
        <begin position="57"/>
        <end position="245"/>
    </location>
</feature>
<keyword evidence="4" id="KW-0862">Zinc</keyword>
<evidence type="ECO:0000256" key="3">
    <source>
        <dbReference type="ARBA" id="ARBA00022801"/>
    </source>
</evidence>
<dbReference type="AlphaFoldDB" id="A0A840CAA6"/>
<accession>A0A840CAA6</accession>
<dbReference type="Pfam" id="PF24827">
    <property type="entry name" value="AstE_AspA_cat"/>
    <property type="match status" value="1"/>
</dbReference>
<evidence type="ECO:0000256" key="1">
    <source>
        <dbReference type="ARBA" id="ARBA00001947"/>
    </source>
</evidence>
<dbReference type="PIRSF" id="PIRSF039012">
    <property type="entry name" value="ASP"/>
    <property type="match status" value="1"/>
</dbReference>
<comment type="caution">
    <text evidence="6">The sequence shown here is derived from an EMBL/GenBank/DDBJ whole genome shotgun (WGS) entry which is preliminary data.</text>
</comment>
<dbReference type="GO" id="GO:0016788">
    <property type="term" value="F:hydrolase activity, acting on ester bonds"/>
    <property type="evidence" value="ECO:0007669"/>
    <property type="project" value="InterPro"/>
</dbReference>
<dbReference type="GO" id="GO:0016811">
    <property type="term" value="F:hydrolase activity, acting on carbon-nitrogen (but not peptide) bonds, in linear amides"/>
    <property type="evidence" value="ECO:0007669"/>
    <property type="project" value="InterPro"/>
</dbReference>
<sequence length="342" mass="35362">MPSASFRQPDFTASRIQAEIDLASPGKRGGHLGLLWSDNANPLGVYQFPAACIVGSPGPTVLLLAGVHGDEYEGPVALDRLYKSLDPEQIRGRLIILPMLNAPACRAGTRCSPLDGGNLNRAFPGDPDERPTQAIAHLVSACLLPVADAVIDLHSGGRASWFVPCALAARGRDGALDPANLAMATAFGADVVWVLGAANDNRSVNGAATAAGVPCIAAELGGGGHVGIAPLQAAETGLRRTLTHLGVLGDSHDPLAAPPRLVELAHAGHRVTAPEPGLYQPARQAGDSVAAGDLLGWIVRPDCPDDKPTEIRARIPGLILAETRHAWAVPGSFLAFIASDLA</sequence>
<evidence type="ECO:0000256" key="2">
    <source>
        <dbReference type="ARBA" id="ARBA00022723"/>
    </source>
</evidence>
<organism evidence="6 7">
    <name type="scientific">Actibacterium naphthalenivorans</name>
    <dbReference type="NCBI Taxonomy" id="1614693"/>
    <lineage>
        <taxon>Bacteria</taxon>
        <taxon>Pseudomonadati</taxon>
        <taxon>Pseudomonadota</taxon>
        <taxon>Alphaproteobacteria</taxon>
        <taxon>Rhodobacterales</taxon>
        <taxon>Roseobacteraceae</taxon>
        <taxon>Actibacterium</taxon>
    </lineage>
</organism>
<dbReference type="Proteomes" id="UP000585681">
    <property type="component" value="Unassembled WGS sequence"/>
</dbReference>
<evidence type="ECO:0000313" key="6">
    <source>
        <dbReference type="EMBL" id="MBB4020289.1"/>
    </source>
</evidence>
<keyword evidence="2" id="KW-0479">Metal-binding</keyword>
<dbReference type="Gene3D" id="3.40.630.10">
    <property type="entry name" value="Zn peptidases"/>
    <property type="match status" value="1"/>
</dbReference>
<reference evidence="6" key="1">
    <citation type="submission" date="2020-08" db="EMBL/GenBank/DDBJ databases">
        <title>Genomic Encyclopedia of Type Strains, Phase IV (KMG-IV): sequencing the most valuable type-strain genomes for metagenomic binning, comparative biology and taxonomic classification.</title>
        <authorList>
            <person name="Goeker M."/>
        </authorList>
    </citation>
    <scope>NUCLEOTIDE SEQUENCE [LARGE SCALE GENOMIC DNA]</scope>
    <source>
        <strain evidence="6">DSM 105040</strain>
    </source>
</reference>
<dbReference type="GO" id="GO:0046872">
    <property type="term" value="F:metal ion binding"/>
    <property type="evidence" value="ECO:0007669"/>
    <property type="project" value="UniProtKB-KW"/>
</dbReference>
<dbReference type="PANTHER" id="PTHR37326:SF1">
    <property type="entry name" value="BLL3975 PROTEIN"/>
    <property type="match status" value="1"/>
</dbReference>
<comment type="cofactor">
    <cofactor evidence="1">
        <name>Zn(2+)</name>
        <dbReference type="ChEBI" id="CHEBI:29105"/>
    </cofactor>
</comment>
<dbReference type="RefSeq" id="WP_054538547.1">
    <property type="nucleotide sequence ID" value="NZ_JACIEQ010000001.1"/>
</dbReference>